<dbReference type="Gene3D" id="3.10.20.30">
    <property type="match status" value="1"/>
</dbReference>
<evidence type="ECO:0000313" key="3">
    <source>
        <dbReference type="EMBL" id="MBM7061039.1"/>
    </source>
</evidence>
<dbReference type="PANTHER" id="PTHR30212">
    <property type="entry name" value="PROTEIN YIIM"/>
    <property type="match status" value="1"/>
</dbReference>
<evidence type="ECO:0000259" key="1">
    <source>
        <dbReference type="PROSITE" id="PS51085"/>
    </source>
</evidence>
<dbReference type="Pfam" id="PF00111">
    <property type="entry name" value="Fer2"/>
    <property type="match status" value="1"/>
</dbReference>
<dbReference type="InterPro" id="IPR036010">
    <property type="entry name" value="2Fe-2S_ferredoxin-like_sf"/>
</dbReference>
<dbReference type="PRINTS" id="PR00409">
    <property type="entry name" value="PHDIOXRDTASE"/>
</dbReference>
<dbReference type="EMBL" id="JAFEUP010000003">
    <property type="protein sequence ID" value="MBM7061039.1"/>
    <property type="molecule type" value="Genomic_DNA"/>
</dbReference>
<accession>A0ABS2ID51</accession>
<sequence length="318" mass="34531">MSTDLTVCVKSVRAEAVGVNSYELVAVDGGELPLFSPGAHIQLQLGNGMSRHYSLCNDAIERHRYKIAVGLSANSRGGSTYVHEQLRQGDRLTVSPPRNHFPLIEDGEHYEFIAGGIGITPILPMILWCEAKGKSWRLHYLAKSRAGAAFLDVLEQLPPRGQHLHFRDEHGGVRLDINAVVQAIPPAAHLYCCGPAGLMTQVRDTAAGRPSGLVHFEWFEAAVHEESASAGAFTVLARRSGLSLEVPADKSILETLEEAGLLPPYSCREGICNSCETRVLGGIPEHRDQVLSDAEKAANQTMLICVSRSKTPVLELDI</sequence>
<dbReference type="CDD" id="cd00207">
    <property type="entry name" value="fer2"/>
    <property type="match status" value="1"/>
</dbReference>
<name>A0ABS2ID51_9GAMM</name>
<dbReference type="InterPro" id="IPR017938">
    <property type="entry name" value="Riboflavin_synthase-like_b-brl"/>
</dbReference>
<protein>
    <submittedName>
        <fullName evidence="3">Oxidoreductase</fullName>
    </submittedName>
</protein>
<dbReference type="SUPFAM" id="SSF63380">
    <property type="entry name" value="Riboflavin synthase domain-like"/>
    <property type="match status" value="1"/>
</dbReference>
<dbReference type="PROSITE" id="PS51085">
    <property type="entry name" value="2FE2S_FER_2"/>
    <property type="match status" value="1"/>
</dbReference>
<dbReference type="PROSITE" id="PS51384">
    <property type="entry name" value="FAD_FR"/>
    <property type="match status" value="1"/>
</dbReference>
<dbReference type="RefSeq" id="WP_205348238.1">
    <property type="nucleotide sequence ID" value="NZ_JAFEUP010000003.1"/>
</dbReference>
<gene>
    <name evidence="3" type="ORF">JQX08_10000</name>
</gene>
<dbReference type="SUPFAM" id="SSF54292">
    <property type="entry name" value="2Fe-2S ferredoxin-like"/>
    <property type="match status" value="1"/>
</dbReference>
<organism evidence="3 4">
    <name type="scientific">Zestomonas insulae</name>
    <dbReference type="NCBI Taxonomy" id="2809017"/>
    <lineage>
        <taxon>Bacteria</taxon>
        <taxon>Pseudomonadati</taxon>
        <taxon>Pseudomonadota</taxon>
        <taxon>Gammaproteobacteria</taxon>
        <taxon>Pseudomonadales</taxon>
        <taxon>Pseudomonadaceae</taxon>
        <taxon>Zestomonas</taxon>
    </lineage>
</organism>
<evidence type="ECO:0000313" key="4">
    <source>
        <dbReference type="Proteomes" id="UP000717995"/>
    </source>
</evidence>
<dbReference type="CDD" id="cd06185">
    <property type="entry name" value="PDR_like"/>
    <property type="match status" value="1"/>
</dbReference>
<dbReference type="InterPro" id="IPR039261">
    <property type="entry name" value="FNR_nucleotide-bd"/>
</dbReference>
<dbReference type="PANTHER" id="PTHR30212:SF2">
    <property type="entry name" value="PROTEIN YIIM"/>
    <property type="match status" value="1"/>
</dbReference>
<dbReference type="InterPro" id="IPR017927">
    <property type="entry name" value="FAD-bd_FR_type"/>
</dbReference>
<dbReference type="Proteomes" id="UP000717995">
    <property type="component" value="Unassembled WGS sequence"/>
</dbReference>
<feature type="domain" description="FAD-binding FR-type" evidence="2">
    <location>
        <begin position="2"/>
        <end position="104"/>
    </location>
</feature>
<proteinExistence type="predicted"/>
<dbReference type="SUPFAM" id="SSF52343">
    <property type="entry name" value="Ferredoxin reductase-like, C-terminal NADP-linked domain"/>
    <property type="match status" value="1"/>
</dbReference>
<dbReference type="InterPro" id="IPR012675">
    <property type="entry name" value="Beta-grasp_dom_sf"/>
</dbReference>
<dbReference type="InterPro" id="IPR052353">
    <property type="entry name" value="Benzoxazolinone_Detox_Enz"/>
</dbReference>
<comment type="caution">
    <text evidence="3">The sequence shown here is derived from an EMBL/GenBank/DDBJ whole genome shotgun (WGS) entry which is preliminary data.</text>
</comment>
<feature type="domain" description="2Fe-2S ferredoxin-type" evidence="1">
    <location>
        <begin position="231"/>
        <end position="318"/>
    </location>
</feature>
<evidence type="ECO:0000259" key="2">
    <source>
        <dbReference type="PROSITE" id="PS51384"/>
    </source>
</evidence>
<keyword evidence="4" id="KW-1185">Reference proteome</keyword>
<dbReference type="Gene3D" id="2.40.30.10">
    <property type="entry name" value="Translation factors"/>
    <property type="match status" value="1"/>
</dbReference>
<dbReference type="InterPro" id="IPR001041">
    <property type="entry name" value="2Fe-2S_ferredoxin-type"/>
</dbReference>
<reference evidence="3 4" key="1">
    <citation type="submission" date="2021-02" db="EMBL/GenBank/DDBJ databases">
        <authorList>
            <person name="Lee D.-H."/>
        </authorList>
    </citation>
    <scope>NUCLEOTIDE SEQUENCE [LARGE SCALE GENOMIC DNA]</scope>
    <source>
        <strain evidence="3 4">UL073</strain>
    </source>
</reference>
<dbReference type="Gene3D" id="3.40.50.80">
    <property type="entry name" value="Nucleotide-binding domain of ferredoxin-NADP reductase (FNR) module"/>
    <property type="match status" value="1"/>
</dbReference>